<dbReference type="Proteomes" id="UP000003730">
    <property type="component" value="Unassembled WGS sequence"/>
</dbReference>
<reference evidence="2 3" key="1">
    <citation type="journal article" date="2008" name="Int. J. Syst. Evol. Microbiol.">
        <title>Bizionia argentinensis sp. nov., isolated from surface marine water in Antarctica.</title>
        <authorList>
            <person name="Bercovich A."/>
            <person name="Vazquez S.C."/>
            <person name="Yankilevich P."/>
            <person name="Coria S.H."/>
            <person name="Foti M."/>
            <person name="Hernandez E."/>
            <person name="Vidal A."/>
            <person name="Ruberto L."/>
            <person name="Melo C."/>
            <person name="Marenssi S."/>
            <person name="Criscuolo M."/>
            <person name="Memoli M."/>
            <person name="Arguelles M."/>
            <person name="Mac Cormack W.P."/>
        </authorList>
    </citation>
    <scope>NUCLEOTIDE SEQUENCE [LARGE SCALE GENOMIC DNA]</scope>
    <source>
        <strain evidence="2 3">JUB59</strain>
    </source>
</reference>
<dbReference type="Gene3D" id="2.40.50.140">
    <property type="entry name" value="Nucleic acid-binding proteins"/>
    <property type="match status" value="1"/>
</dbReference>
<comment type="caution">
    <text evidence="2">The sequence shown here is derived from an EMBL/GenBank/DDBJ whole genome shotgun (WGS) entry which is preliminary data.</text>
</comment>
<evidence type="ECO:0000313" key="3">
    <source>
        <dbReference type="Proteomes" id="UP000003730"/>
    </source>
</evidence>
<feature type="transmembrane region" description="Helical" evidence="1">
    <location>
        <begin position="66"/>
        <end position="85"/>
    </location>
</feature>
<feature type="transmembrane region" description="Helical" evidence="1">
    <location>
        <begin position="14"/>
        <end position="35"/>
    </location>
</feature>
<dbReference type="eggNOG" id="ENOG503025B">
    <property type="taxonomic scope" value="Bacteria"/>
</dbReference>
<feature type="transmembrane region" description="Helical" evidence="1">
    <location>
        <begin position="91"/>
        <end position="112"/>
    </location>
</feature>
<organism evidence="2 3">
    <name type="scientific">Bizionia argentinensis JUB59</name>
    <dbReference type="NCBI Taxonomy" id="1046627"/>
    <lineage>
        <taxon>Bacteria</taxon>
        <taxon>Pseudomonadati</taxon>
        <taxon>Bacteroidota</taxon>
        <taxon>Flavobacteriia</taxon>
        <taxon>Flavobacteriales</taxon>
        <taxon>Flavobacteriaceae</taxon>
        <taxon>Bizionia</taxon>
    </lineage>
</organism>
<evidence type="ECO:0008006" key="4">
    <source>
        <dbReference type="Google" id="ProtNLM"/>
    </source>
</evidence>
<dbReference type="InterPro" id="IPR012340">
    <property type="entry name" value="NA-bd_OB-fold"/>
</dbReference>
<keyword evidence="3" id="KW-1185">Reference proteome</keyword>
<gene>
    <name evidence="2" type="ORF">BZARG_416</name>
</gene>
<keyword evidence="1" id="KW-0472">Membrane</keyword>
<keyword evidence="1" id="KW-1133">Transmembrane helix</keyword>
<proteinExistence type="predicted"/>
<dbReference type="STRING" id="1046627.BZARG_416"/>
<sequence length="198" mass="21829">MIQWFSALEVFPKFYWAIALIGSIFFLFVIIMTFVGADSGDDFENVDASIEADTGIEFQFITFKNLIGFFTLFGWSGIACLDAGFSKPITVIISIISGFCMMAIMAAMFYYIKKLTSSGTLIYKNAIGAVGEVYLPIGPNRSKMGKVSVTIQGSLRELDALTDSITELESRSIIIVLNVTNNGILIVDTHKNNQNKKL</sequence>
<name>G2EH29_9FLAO</name>
<dbReference type="OrthoDB" id="662536at2"/>
<dbReference type="AlphaFoldDB" id="G2EH29"/>
<dbReference type="EMBL" id="AFXZ01000067">
    <property type="protein sequence ID" value="EGV42173.1"/>
    <property type="molecule type" value="Genomic_DNA"/>
</dbReference>
<evidence type="ECO:0000256" key="1">
    <source>
        <dbReference type="SAM" id="Phobius"/>
    </source>
</evidence>
<dbReference type="RefSeq" id="WP_008639589.1">
    <property type="nucleotide sequence ID" value="NZ_AFXZ01000067.1"/>
</dbReference>
<protein>
    <recommendedName>
        <fullName evidence="4">Serine protease</fullName>
    </recommendedName>
</protein>
<keyword evidence="1" id="KW-0812">Transmembrane</keyword>
<accession>G2EH29</accession>
<evidence type="ECO:0000313" key="2">
    <source>
        <dbReference type="EMBL" id="EGV42173.1"/>
    </source>
</evidence>